<dbReference type="InterPro" id="IPR042111">
    <property type="entry name" value="Adenylosuccinate_synth_dom3"/>
</dbReference>
<dbReference type="eggNOG" id="KOG1355">
    <property type="taxonomic scope" value="Eukaryota"/>
</dbReference>
<dbReference type="InterPro" id="IPR001114">
    <property type="entry name" value="Adenylosuccinate_synthetase"/>
</dbReference>
<protein>
    <submittedName>
        <fullName evidence="1">Uncharacterized protein</fullName>
    </submittedName>
</protein>
<dbReference type="SUPFAM" id="SSF52540">
    <property type="entry name" value="P-loop containing nucleoside triphosphate hydrolases"/>
    <property type="match status" value="1"/>
</dbReference>
<sequence length="161" mass="18120">MQAQGPYCSISAFDRADDYDTYAVCVAYVYVHPEGKPLSSNGRLFRNGDILRAGEQLPTQQVLAHCQPILKKVDGWRETPIFARSEWWLAQQHPVALPENVCKLLDIIEHFTKTVILSIGNGPRGDEIIYLRRLATRAWATPSKASRRPSASLEEALRSRA</sequence>
<accession>A0A0D3JI82</accession>
<proteinExistence type="predicted"/>
<dbReference type="KEGG" id="ehx:EMIHUDRAFT_432220"/>
<dbReference type="Pfam" id="PF00709">
    <property type="entry name" value="Adenylsucc_synt"/>
    <property type="match status" value="1"/>
</dbReference>
<name>A0A0D3JI82_EMIH1</name>
<dbReference type="Proteomes" id="UP000013827">
    <property type="component" value="Unassembled WGS sequence"/>
</dbReference>
<dbReference type="PaxDb" id="2903-EOD23217"/>
<evidence type="ECO:0000313" key="1">
    <source>
        <dbReference type="EnsemblProtists" id="EOD23217"/>
    </source>
</evidence>
<dbReference type="Gene3D" id="3.90.170.10">
    <property type="entry name" value="Adenylosuccinate Synthetase, subunit A, domain 3"/>
    <property type="match status" value="1"/>
</dbReference>
<keyword evidence="2" id="KW-1185">Reference proteome</keyword>
<evidence type="ECO:0000313" key="2">
    <source>
        <dbReference type="Proteomes" id="UP000013827"/>
    </source>
</evidence>
<dbReference type="AlphaFoldDB" id="A0A0D3JI82"/>
<reference evidence="1" key="2">
    <citation type="submission" date="2024-10" db="UniProtKB">
        <authorList>
            <consortium name="EnsemblProtists"/>
        </authorList>
    </citation>
    <scope>IDENTIFICATION</scope>
</reference>
<reference evidence="2" key="1">
    <citation type="journal article" date="2013" name="Nature">
        <title>Pan genome of the phytoplankton Emiliania underpins its global distribution.</title>
        <authorList>
            <person name="Read B.A."/>
            <person name="Kegel J."/>
            <person name="Klute M.J."/>
            <person name="Kuo A."/>
            <person name="Lefebvre S.C."/>
            <person name="Maumus F."/>
            <person name="Mayer C."/>
            <person name="Miller J."/>
            <person name="Monier A."/>
            <person name="Salamov A."/>
            <person name="Young J."/>
            <person name="Aguilar M."/>
            <person name="Claverie J.M."/>
            <person name="Frickenhaus S."/>
            <person name="Gonzalez K."/>
            <person name="Herman E.K."/>
            <person name="Lin Y.C."/>
            <person name="Napier J."/>
            <person name="Ogata H."/>
            <person name="Sarno A.F."/>
            <person name="Shmutz J."/>
            <person name="Schroeder D."/>
            <person name="de Vargas C."/>
            <person name="Verret F."/>
            <person name="von Dassow P."/>
            <person name="Valentin K."/>
            <person name="Van de Peer Y."/>
            <person name="Wheeler G."/>
            <person name="Dacks J.B."/>
            <person name="Delwiche C.F."/>
            <person name="Dyhrman S.T."/>
            <person name="Glockner G."/>
            <person name="John U."/>
            <person name="Richards T."/>
            <person name="Worden A.Z."/>
            <person name="Zhang X."/>
            <person name="Grigoriev I.V."/>
            <person name="Allen A.E."/>
            <person name="Bidle K."/>
            <person name="Borodovsky M."/>
            <person name="Bowler C."/>
            <person name="Brownlee C."/>
            <person name="Cock J.M."/>
            <person name="Elias M."/>
            <person name="Gladyshev V.N."/>
            <person name="Groth M."/>
            <person name="Guda C."/>
            <person name="Hadaegh A."/>
            <person name="Iglesias-Rodriguez M.D."/>
            <person name="Jenkins J."/>
            <person name="Jones B.M."/>
            <person name="Lawson T."/>
            <person name="Leese F."/>
            <person name="Lindquist E."/>
            <person name="Lobanov A."/>
            <person name="Lomsadze A."/>
            <person name="Malik S.B."/>
            <person name="Marsh M.E."/>
            <person name="Mackinder L."/>
            <person name="Mock T."/>
            <person name="Mueller-Roeber B."/>
            <person name="Pagarete A."/>
            <person name="Parker M."/>
            <person name="Probert I."/>
            <person name="Quesneville H."/>
            <person name="Raines C."/>
            <person name="Rensing S.A."/>
            <person name="Riano-Pachon D.M."/>
            <person name="Richier S."/>
            <person name="Rokitta S."/>
            <person name="Shiraiwa Y."/>
            <person name="Soanes D.M."/>
            <person name="van der Giezen M."/>
            <person name="Wahlund T.M."/>
            <person name="Williams B."/>
            <person name="Wilson W."/>
            <person name="Wolfe G."/>
            <person name="Wurch L.L."/>
        </authorList>
    </citation>
    <scope>NUCLEOTIDE SEQUENCE</scope>
</reference>
<dbReference type="GO" id="GO:0004019">
    <property type="term" value="F:adenylosuccinate synthase activity"/>
    <property type="evidence" value="ECO:0007669"/>
    <property type="project" value="InterPro"/>
</dbReference>
<dbReference type="GO" id="GO:0000166">
    <property type="term" value="F:nucleotide binding"/>
    <property type="evidence" value="ECO:0007669"/>
    <property type="project" value="InterPro"/>
</dbReference>
<dbReference type="HOGENOM" id="CLU_1646872_0_0_1"/>
<dbReference type="RefSeq" id="XP_005775646.1">
    <property type="nucleotide sequence ID" value="XM_005775589.1"/>
</dbReference>
<dbReference type="GeneID" id="17268764"/>
<dbReference type="STRING" id="2903.R1CKT9"/>
<dbReference type="EnsemblProtists" id="EOD23217">
    <property type="protein sequence ID" value="EOD23217"/>
    <property type="gene ID" value="EMIHUDRAFT_432220"/>
</dbReference>
<organism evidence="1 2">
    <name type="scientific">Emiliania huxleyi (strain CCMP1516)</name>
    <dbReference type="NCBI Taxonomy" id="280463"/>
    <lineage>
        <taxon>Eukaryota</taxon>
        <taxon>Haptista</taxon>
        <taxon>Haptophyta</taxon>
        <taxon>Prymnesiophyceae</taxon>
        <taxon>Isochrysidales</taxon>
        <taxon>Noelaerhabdaceae</taxon>
        <taxon>Emiliania</taxon>
    </lineage>
</organism>
<dbReference type="GO" id="GO:0006164">
    <property type="term" value="P:purine nucleotide biosynthetic process"/>
    <property type="evidence" value="ECO:0007669"/>
    <property type="project" value="InterPro"/>
</dbReference>
<dbReference type="InterPro" id="IPR027417">
    <property type="entry name" value="P-loop_NTPase"/>
</dbReference>